<feature type="compositionally biased region" description="Low complexity" evidence="3">
    <location>
        <begin position="617"/>
        <end position="631"/>
    </location>
</feature>
<dbReference type="GO" id="GO:0005509">
    <property type="term" value="F:calcium ion binding"/>
    <property type="evidence" value="ECO:0007669"/>
    <property type="project" value="InterPro"/>
</dbReference>
<feature type="region of interest" description="Disordered" evidence="3">
    <location>
        <begin position="541"/>
        <end position="587"/>
    </location>
</feature>
<sequence>MQFNYFGGNQAFLNDAFFQPTGELELTILSFSPTQAIVIQPSTGDVTTFNGTNFAIDANEDPTSGTITSITFSTGGTTTATLTDINWSLVEFISALDAAGFENLGPAITLFSKSSSFGFDASGATDGADMGLDFLDFLPQVNATGTIIGSPFDDNLVGTAVNDSINPGANNGNDFMVATTGNDTYDFGDADADSFYTVDYSFINGARTFNINAVNATASVSGSGGTDTFINIASSLTSELGGMQFHGSTANDTFNVTNELGSWVNLNGGQGVDTYNLTLPSGSLMRVSFNETPNNTPTQAVVVNLATGVVSNDGHGNTEQINVTGQGSVEIRGSNFNDVLTGSSRNDSFITDLGNDTVNGGAGFDRVRYDRSGLETVTVDLQNNVATGVWAGQNFTDSLTSIESVRGSRSGNDTLLGSGANEMLDGRGGNDSLSGRDGNDTLIGGGGNDILEGGNGTDRAVFDVELSFVTFTELNGGQILVSSAEGNDTVSSVELFEFTDATLTQADVIALANSGGPGITQVGNDGNDTFGGSSGDDVIAGGGGNDSLSGGLGSDNIAGSVGDDTVDGGFGNDNLGGGEGNDSVLGSFNNDTIGGGFGNDFVDGGGGNDEMSGGAGDDTVVGGTGDDTIAGSFGKDSVLGNDGNDSLGGGTGQDTLVGEAGDDSLGGGEGDDQIRGGAGNDFLAGGGRNDSINGGAGNDEINGGKGDDTMTGGTGDDVFIFTEFFSGEVDVITDWTDGEDKLRMTGIENAPGSGLQGRVDALNPTAVANGVELTYEGQKIILQGASLSDIGVEDFIFI</sequence>
<evidence type="ECO:0000256" key="1">
    <source>
        <dbReference type="ARBA" id="ARBA00004613"/>
    </source>
</evidence>
<organism evidence="4 5">
    <name type="scientific">Roseovarius faecimaris</name>
    <dbReference type="NCBI Taxonomy" id="2494550"/>
    <lineage>
        <taxon>Bacteria</taxon>
        <taxon>Pseudomonadati</taxon>
        <taxon>Pseudomonadota</taxon>
        <taxon>Alphaproteobacteria</taxon>
        <taxon>Rhodobacterales</taxon>
        <taxon>Roseobacteraceae</taxon>
        <taxon>Roseovarius</taxon>
    </lineage>
</organism>
<reference evidence="5" key="1">
    <citation type="submission" date="2018-12" db="EMBL/GenBank/DDBJ databases">
        <title>Complete genome sequence of Roseovarius sp. MME-070.</title>
        <authorList>
            <person name="Nam Y.-D."/>
            <person name="Kang J."/>
            <person name="Chung W.-H."/>
            <person name="Park Y.S."/>
        </authorList>
    </citation>
    <scope>NUCLEOTIDE SEQUENCE [LARGE SCALE GENOMIC DNA]</scope>
    <source>
        <strain evidence="5">MME-070</strain>
    </source>
</reference>
<dbReference type="SUPFAM" id="SSF51120">
    <property type="entry name" value="beta-Roll"/>
    <property type="match status" value="3"/>
</dbReference>
<dbReference type="AlphaFoldDB" id="A0A6I6IUR3"/>
<feature type="region of interest" description="Disordered" evidence="3">
    <location>
        <begin position="410"/>
        <end position="450"/>
    </location>
</feature>
<dbReference type="KEGG" id="rom:EI983_13620"/>
<proteinExistence type="predicted"/>
<dbReference type="InterPro" id="IPR050557">
    <property type="entry name" value="RTX_toxin/Mannuronan_C5-epim"/>
</dbReference>
<evidence type="ECO:0000313" key="4">
    <source>
        <dbReference type="EMBL" id="QGX99247.1"/>
    </source>
</evidence>
<feature type="compositionally biased region" description="Gly residues" evidence="3">
    <location>
        <begin position="676"/>
        <end position="688"/>
    </location>
</feature>
<dbReference type="Gene3D" id="2.150.10.10">
    <property type="entry name" value="Serralysin-like metalloprotease, C-terminal"/>
    <property type="match status" value="5"/>
</dbReference>
<dbReference type="PRINTS" id="PR00313">
    <property type="entry name" value="CABNDNGRPT"/>
</dbReference>
<name>A0A6I6IUR3_9RHOB</name>
<feature type="compositionally biased region" description="Gly residues" evidence="3">
    <location>
        <begin position="541"/>
        <end position="553"/>
    </location>
</feature>
<feature type="compositionally biased region" description="Gly residues" evidence="3">
    <location>
        <begin position="602"/>
        <end position="616"/>
    </location>
</feature>
<evidence type="ECO:0000256" key="2">
    <source>
        <dbReference type="ARBA" id="ARBA00022525"/>
    </source>
</evidence>
<keyword evidence="2" id="KW-0964">Secreted</keyword>
<dbReference type="EMBL" id="CP034348">
    <property type="protein sequence ID" value="QGX99247.1"/>
    <property type="molecule type" value="Genomic_DNA"/>
</dbReference>
<dbReference type="InterPro" id="IPR001343">
    <property type="entry name" value="Hemolysn_Ca-bd"/>
</dbReference>
<dbReference type="PROSITE" id="PS00330">
    <property type="entry name" value="HEMOLYSIN_CALCIUM"/>
    <property type="match status" value="3"/>
</dbReference>
<protein>
    <submittedName>
        <fullName evidence="4">Calcium-binding protein</fullName>
    </submittedName>
</protein>
<feature type="region of interest" description="Disordered" evidence="3">
    <location>
        <begin position="602"/>
        <end position="709"/>
    </location>
</feature>
<dbReference type="Pfam" id="PF00353">
    <property type="entry name" value="HemolysinCabind"/>
    <property type="match status" value="7"/>
</dbReference>
<dbReference type="InterPro" id="IPR011049">
    <property type="entry name" value="Serralysin-like_metalloprot_C"/>
</dbReference>
<dbReference type="PANTHER" id="PTHR38340:SF1">
    <property type="entry name" value="S-LAYER PROTEIN"/>
    <property type="match status" value="1"/>
</dbReference>
<dbReference type="PANTHER" id="PTHR38340">
    <property type="entry name" value="S-LAYER PROTEIN"/>
    <property type="match status" value="1"/>
</dbReference>
<dbReference type="RefSeq" id="WP_157707928.1">
    <property type="nucleotide sequence ID" value="NZ_CP034348.1"/>
</dbReference>
<dbReference type="Proteomes" id="UP000428330">
    <property type="component" value="Chromosome"/>
</dbReference>
<evidence type="ECO:0000256" key="3">
    <source>
        <dbReference type="SAM" id="MobiDB-lite"/>
    </source>
</evidence>
<dbReference type="OrthoDB" id="7727094at2"/>
<gene>
    <name evidence="4" type="ORF">EI983_13620</name>
</gene>
<accession>A0A6I6IUR3</accession>
<dbReference type="GO" id="GO:0005576">
    <property type="term" value="C:extracellular region"/>
    <property type="evidence" value="ECO:0007669"/>
    <property type="project" value="UniProtKB-SubCell"/>
</dbReference>
<feature type="compositionally biased region" description="Gly residues" evidence="3">
    <location>
        <begin position="568"/>
        <end position="580"/>
    </location>
</feature>
<keyword evidence="5" id="KW-1185">Reference proteome</keyword>
<comment type="subcellular location">
    <subcellularLocation>
        <location evidence="1">Secreted</location>
    </subcellularLocation>
</comment>
<evidence type="ECO:0000313" key="5">
    <source>
        <dbReference type="Proteomes" id="UP000428330"/>
    </source>
</evidence>
<dbReference type="InterPro" id="IPR018511">
    <property type="entry name" value="Hemolysin-typ_Ca-bd_CS"/>
</dbReference>